<dbReference type="SUPFAM" id="SSF46689">
    <property type="entry name" value="Homeodomain-like"/>
    <property type="match status" value="1"/>
</dbReference>
<dbReference type="Proteomes" id="UP000515264">
    <property type="component" value="Chromosome 1"/>
</dbReference>
<evidence type="ECO:0000256" key="1">
    <source>
        <dbReference type="ARBA" id="ARBA00023015"/>
    </source>
</evidence>
<evidence type="ECO:0000256" key="2">
    <source>
        <dbReference type="ARBA" id="ARBA00023125"/>
    </source>
</evidence>
<dbReference type="Pfam" id="PF12833">
    <property type="entry name" value="HTH_18"/>
    <property type="match status" value="1"/>
</dbReference>
<feature type="domain" description="HTH araC/xylS-type" evidence="4">
    <location>
        <begin position="66"/>
        <end position="163"/>
    </location>
</feature>
<dbReference type="Gene3D" id="1.10.10.60">
    <property type="entry name" value="Homeodomain-like"/>
    <property type="match status" value="1"/>
</dbReference>
<sequence length="163" mass="18443">MNKLEFSFLNGVPSLIILCDMISLLAIESRFSEFYIFDDASISLALALGKSGCRGFKKTRDSHFSTRIQTLILESPASEWCSALLEERLHISGATLRRRLAEENTSMRVLLRETRLNYSMILLQTTRKPIKLVARECGYKSASCFTRNFISHFGIEPSAVKAQ</sequence>
<gene>
    <name evidence="5" type="primary">appY_2</name>
    <name evidence="5" type="ORF">Vspart_03028</name>
</gene>
<dbReference type="InterPro" id="IPR009057">
    <property type="entry name" value="Homeodomain-like_sf"/>
</dbReference>
<keyword evidence="6" id="KW-1185">Reference proteome</keyword>
<evidence type="ECO:0000313" key="5">
    <source>
        <dbReference type="EMBL" id="QMV15684.1"/>
    </source>
</evidence>
<proteinExistence type="predicted"/>
<dbReference type="PROSITE" id="PS01124">
    <property type="entry name" value="HTH_ARAC_FAMILY_2"/>
    <property type="match status" value="1"/>
</dbReference>
<keyword evidence="3" id="KW-0804">Transcription</keyword>
<reference evidence="5 6" key="1">
    <citation type="journal article" date="2020" name="J. Nat. Prod.">
        <title>Genomics-Metabolomics Profiling Disclosed Marine Vibrio spartinae 3.6 as a Producer of a New Branched Side Chain Prodigiosin.</title>
        <authorList>
            <person name="Vitale G.A."/>
            <person name="Sciarretta M."/>
            <person name="Palma Esposito F."/>
            <person name="January G.G."/>
            <person name="Giaccio M."/>
            <person name="Bunk B."/>
            <person name="Sproer C."/>
            <person name="Bajerski F."/>
            <person name="Power D."/>
            <person name="Festa C."/>
            <person name="Monti M.C."/>
            <person name="D'Auria M.V."/>
            <person name="de Pascale D."/>
        </authorList>
    </citation>
    <scope>NUCLEOTIDE SEQUENCE [LARGE SCALE GENOMIC DNA]</scope>
    <source>
        <strain evidence="5 6">3.6</strain>
    </source>
</reference>
<dbReference type="PANTHER" id="PTHR47894:SF4">
    <property type="entry name" value="HTH-TYPE TRANSCRIPTIONAL REGULATOR GADX"/>
    <property type="match status" value="1"/>
</dbReference>
<evidence type="ECO:0000313" key="6">
    <source>
        <dbReference type="Proteomes" id="UP000515264"/>
    </source>
</evidence>
<dbReference type="RefSeq" id="WP_182287798.1">
    <property type="nucleotide sequence ID" value="NZ_CP046268.1"/>
</dbReference>
<dbReference type="EMBL" id="CP046268">
    <property type="protein sequence ID" value="QMV15684.1"/>
    <property type="molecule type" value="Genomic_DNA"/>
</dbReference>
<accession>A0ABX6R2M5</accession>
<organism evidence="5 6">
    <name type="scientific">Vibrio spartinae</name>
    <dbReference type="NCBI Taxonomy" id="1918945"/>
    <lineage>
        <taxon>Bacteria</taxon>
        <taxon>Pseudomonadati</taxon>
        <taxon>Pseudomonadota</taxon>
        <taxon>Gammaproteobacteria</taxon>
        <taxon>Vibrionales</taxon>
        <taxon>Vibrionaceae</taxon>
        <taxon>Vibrio</taxon>
    </lineage>
</organism>
<name>A0ABX6R2M5_9VIBR</name>
<evidence type="ECO:0000256" key="3">
    <source>
        <dbReference type="ARBA" id="ARBA00023163"/>
    </source>
</evidence>
<dbReference type="InterPro" id="IPR018060">
    <property type="entry name" value="HTH_AraC"/>
</dbReference>
<protein>
    <submittedName>
        <fullName evidence="5">M5 polypeptide</fullName>
    </submittedName>
</protein>
<keyword evidence="1" id="KW-0805">Transcription regulation</keyword>
<keyword evidence="2" id="KW-0238">DNA-binding</keyword>
<dbReference type="PANTHER" id="PTHR47894">
    <property type="entry name" value="HTH-TYPE TRANSCRIPTIONAL REGULATOR GADX"/>
    <property type="match status" value="1"/>
</dbReference>
<dbReference type="SMART" id="SM00342">
    <property type="entry name" value="HTH_ARAC"/>
    <property type="match status" value="1"/>
</dbReference>
<evidence type="ECO:0000259" key="4">
    <source>
        <dbReference type="PROSITE" id="PS01124"/>
    </source>
</evidence>